<evidence type="ECO:0000256" key="1">
    <source>
        <dbReference type="SAM" id="MobiDB-lite"/>
    </source>
</evidence>
<feature type="compositionally biased region" description="Basic and acidic residues" evidence="1">
    <location>
        <begin position="345"/>
        <end position="367"/>
    </location>
</feature>
<evidence type="ECO:0000313" key="4">
    <source>
        <dbReference type="Proteomes" id="UP000242715"/>
    </source>
</evidence>
<feature type="domain" description="DUF4283" evidence="2">
    <location>
        <begin position="93"/>
        <end position="175"/>
    </location>
</feature>
<dbReference type="OrthoDB" id="1096772at2759"/>
<dbReference type="EMBL" id="DF973397">
    <property type="protein sequence ID" value="GAU29474.1"/>
    <property type="molecule type" value="Genomic_DNA"/>
</dbReference>
<dbReference type="Pfam" id="PF14111">
    <property type="entry name" value="DUF4283"/>
    <property type="match status" value="1"/>
</dbReference>
<dbReference type="InterPro" id="IPR040256">
    <property type="entry name" value="At4g02000-like"/>
</dbReference>
<organism evidence="3 4">
    <name type="scientific">Trifolium subterraneum</name>
    <name type="common">Subterranean clover</name>
    <dbReference type="NCBI Taxonomy" id="3900"/>
    <lineage>
        <taxon>Eukaryota</taxon>
        <taxon>Viridiplantae</taxon>
        <taxon>Streptophyta</taxon>
        <taxon>Embryophyta</taxon>
        <taxon>Tracheophyta</taxon>
        <taxon>Spermatophyta</taxon>
        <taxon>Magnoliopsida</taxon>
        <taxon>eudicotyledons</taxon>
        <taxon>Gunneridae</taxon>
        <taxon>Pentapetalae</taxon>
        <taxon>rosids</taxon>
        <taxon>fabids</taxon>
        <taxon>Fabales</taxon>
        <taxon>Fabaceae</taxon>
        <taxon>Papilionoideae</taxon>
        <taxon>50 kb inversion clade</taxon>
        <taxon>NPAAA clade</taxon>
        <taxon>Hologalegina</taxon>
        <taxon>IRL clade</taxon>
        <taxon>Trifolieae</taxon>
        <taxon>Trifolium</taxon>
    </lineage>
</organism>
<feature type="region of interest" description="Disordered" evidence="1">
    <location>
        <begin position="14"/>
        <end position="36"/>
    </location>
</feature>
<gene>
    <name evidence="3" type="ORF">TSUD_65090</name>
</gene>
<accession>A0A2Z6MA24</accession>
<feature type="compositionally biased region" description="Polar residues" evidence="1">
    <location>
        <begin position="400"/>
        <end position="410"/>
    </location>
</feature>
<dbReference type="InterPro" id="IPR025558">
    <property type="entry name" value="DUF4283"/>
</dbReference>
<reference evidence="4" key="1">
    <citation type="journal article" date="2017" name="Front. Plant Sci.">
        <title>Climate Clever Clovers: New Paradigm to Reduce the Environmental Footprint of Ruminants by Breeding Low Methanogenic Forages Utilizing Haplotype Variation.</title>
        <authorList>
            <person name="Kaur P."/>
            <person name="Appels R."/>
            <person name="Bayer P.E."/>
            <person name="Keeble-Gagnere G."/>
            <person name="Wang J."/>
            <person name="Hirakawa H."/>
            <person name="Shirasawa K."/>
            <person name="Vercoe P."/>
            <person name="Stefanova K."/>
            <person name="Durmic Z."/>
            <person name="Nichols P."/>
            <person name="Revell C."/>
            <person name="Isobe S.N."/>
            <person name="Edwards D."/>
            <person name="Erskine W."/>
        </authorList>
    </citation>
    <scope>NUCLEOTIDE SEQUENCE [LARGE SCALE GENOMIC DNA]</scope>
    <source>
        <strain evidence="4">cv. Daliak</strain>
    </source>
</reference>
<evidence type="ECO:0000313" key="3">
    <source>
        <dbReference type="EMBL" id="GAU29474.1"/>
    </source>
</evidence>
<feature type="region of interest" description="Disordered" evidence="1">
    <location>
        <begin position="345"/>
        <end position="410"/>
    </location>
</feature>
<feature type="compositionally biased region" description="Basic and acidic residues" evidence="1">
    <location>
        <begin position="22"/>
        <end position="36"/>
    </location>
</feature>
<keyword evidence="4" id="KW-1185">Reference proteome</keyword>
<dbReference type="PANTHER" id="PTHR31286:SF171">
    <property type="entry name" value="CCHC-TYPE DOMAIN-CONTAINING PROTEIN"/>
    <property type="match status" value="1"/>
</dbReference>
<dbReference type="AlphaFoldDB" id="A0A2Z6MA24"/>
<dbReference type="PANTHER" id="PTHR31286">
    <property type="entry name" value="GLYCINE-RICH CELL WALL STRUCTURAL PROTEIN 1.8-LIKE"/>
    <property type="match status" value="1"/>
</dbReference>
<proteinExistence type="predicted"/>
<dbReference type="Proteomes" id="UP000242715">
    <property type="component" value="Unassembled WGS sequence"/>
</dbReference>
<protein>
    <recommendedName>
        <fullName evidence="2">DUF4283 domain-containing protein</fullName>
    </recommendedName>
</protein>
<sequence>MSFTFNSVVQPPVAKIIQPEPPDGRGDSDNHTNGKGVKEMISFRDKVLGNQILMAREKVDLLATNKAKVELVQGNRLMPMLHVENSVIAELSEPWKDALIVKLLGKSLGYNTMKAKLDNVWKLTGGFELMDVGNSYYMVKFDGVEDKNKVINGGPWIIYDHILAVSQWSPTFNATTATIDKTMVWIRIPSLNLVYYDESLLWALASMVGTPVKVDLHTLKVARGRFARMCVEIDLTKPVVGRVGINGDCIPVEKINNSDEVDGVGGATVTGEKTVEKENVNRGVINGDIHANLVQSVGELTPNLLHGEWIKVERRNRNKKINARGFNGQAATQGKMGFEKEQVERSIDKNETKLEHGPRTIEKHHDNTTSVQHDNMEPQAIPNEEENAGGAKKSGDNIGGITNDTNMLLN</sequence>
<evidence type="ECO:0000259" key="2">
    <source>
        <dbReference type="Pfam" id="PF14111"/>
    </source>
</evidence>
<name>A0A2Z6MA24_TRISU</name>